<keyword evidence="1" id="KW-1133">Transmembrane helix</keyword>
<dbReference type="EMBL" id="SOCP01000014">
    <property type="protein sequence ID" value="TDV44183.1"/>
    <property type="molecule type" value="Genomic_DNA"/>
</dbReference>
<accession>A0A4R7V456</accession>
<evidence type="ECO:0000256" key="1">
    <source>
        <dbReference type="SAM" id="Phobius"/>
    </source>
</evidence>
<reference evidence="2 3" key="1">
    <citation type="submission" date="2019-03" db="EMBL/GenBank/DDBJ databases">
        <title>Genomic Encyclopedia of Archaeal and Bacterial Type Strains, Phase II (KMG-II): from individual species to whole genera.</title>
        <authorList>
            <person name="Goeker M."/>
        </authorList>
    </citation>
    <scope>NUCLEOTIDE SEQUENCE [LARGE SCALE GENOMIC DNA]</scope>
    <source>
        <strain evidence="2 3">DSM 45499</strain>
    </source>
</reference>
<evidence type="ECO:0000313" key="3">
    <source>
        <dbReference type="Proteomes" id="UP000294927"/>
    </source>
</evidence>
<evidence type="ECO:0000313" key="2">
    <source>
        <dbReference type="EMBL" id="TDV44183.1"/>
    </source>
</evidence>
<sequence>MFWDLAGPWMGVLLVAMLLATLVWMAGRSLRDRP</sequence>
<comment type="caution">
    <text evidence="2">The sequence shown here is derived from an EMBL/GenBank/DDBJ whole genome shotgun (WGS) entry which is preliminary data.</text>
</comment>
<keyword evidence="1" id="KW-0472">Membrane</keyword>
<feature type="transmembrane region" description="Helical" evidence="1">
    <location>
        <begin position="6"/>
        <end position="27"/>
    </location>
</feature>
<proteinExistence type="predicted"/>
<name>A0A4R7V456_9PSEU</name>
<dbReference type="AlphaFoldDB" id="A0A4R7V456"/>
<keyword evidence="1" id="KW-0812">Transmembrane</keyword>
<organism evidence="2 3">
    <name type="scientific">Actinophytocola oryzae</name>
    <dbReference type="NCBI Taxonomy" id="502181"/>
    <lineage>
        <taxon>Bacteria</taxon>
        <taxon>Bacillati</taxon>
        <taxon>Actinomycetota</taxon>
        <taxon>Actinomycetes</taxon>
        <taxon>Pseudonocardiales</taxon>
        <taxon>Pseudonocardiaceae</taxon>
    </lineage>
</organism>
<gene>
    <name evidence="2" type="ORF">CLV71_11492</name>
</gene>
<dbReference type="Proteomes" id="UP000294927">
    <property type="component" value="Unassembled WGS sequence"/>
</dbReference>
<keyword evidence="3" id="KW-1185">Reference proteome</keyword>
<protein>
    <submittedName>
        <fullName evidence="2">Uncharacterized protein</fullName>
    </submittedName>
</protein>